<sequence length="119" mass="13099">MWHPGGYRGGRVEGARDSSHGIPLAQAPQIPSNIPAAAKEQPNNPPESPADRRHLSQPRGFMICQHAAVRQKTCVWRRARSAEKTQSRMAQRDPDSSTPRISQNPPPRLKSARASCNTS</sequence>
<evidence type="ECO:0000256" key="1">
    <source>
        <dbReference type="SAM" id="MobiDB-lite"/>
    </source>
</evidence>
<dbReference type="Proteomes" id="UP000824540">
    <property type="component" value="Unassembled WGS sequence"/>
</dbReference>
<reference evidence="2" key="1">
    <citation type="thesis" date="2021" institute="BYU ScholarsArchive" country="Provo, UT, USA">
        <title>Applications of and Algorithms for Genome Assembly and Genomic Analyses with an Emphasis on Marine Teleosts.</title>
        <authorList>
            <person name="Pickett B.D."/>
        </authorList>
    </citation>
    <scope>NUCLEOTIDE SEQUENCE</scope>
    <source>
        <strain evidence="2">HI-2016</strain>
    </source>
</reference>
<feature type="compositionally biased region" description="Basic and acidic residues" evidence="1">
    <location>
        <begin position="10"/>
        <end position="19"/>
    </location>
</feature>
<organism evidence="2 3">
    <name type="scientific">Albula glossodonta</name>
    <name type="common">roundjaw bonefish</name>
    <dbReference type="NCBI Taxonomy" id="121402"/>
    <lineage>
        <taxon>Eukaryota</taxon>
        <taxon>Metazoa</taxon>
        <taxon>Chordata</taxon>
        <taxon>Craniata</taxon>
        <taxon>Vertebrata</taxon>
        <taxon>Euteleostomi</taxon>
        <taxon>Actinopterygii</taxon>
        <taxon>Neopterygii</taxon>
        <taxon>Teleostei</taxon>
        <taxon>Albuliformes</taxon>
        <taxon>Albulidae</taxon>
        <taxon>Albula</taxon>
    </lineage>
</organism>
<feature type="region of interest" description="Disordered" evidence="1">
    <location>
        <begin position="1"/>
        <end position="59"/>
    </location>
</feature>
<feature type="compositionally biased region" description="Basic and acidic residues" evidence="1">
    <location>
        <begin position="80"/>
        <end position="95"/>
    </location>
</feature>
<dbReference type="AlphaFoldDB" id="A0A8T2MQG3"/>
<proteinExistence type="predicted"/>
<feature type="region of interest" description="Disordered" evidence="1">
    <location>
        <begin position="78"/>
        <end position="119"/>
    </location>
</feature>
<evidence type="ECO:0000313" key="2">
    <source>
        <dbReference type="EMBL" id="KAG9328121.1"/>
    </source>
</evidence>
<comment type="caution">
    <text evidence="2">The sequence shown here is derived from an EMBL/GenBank/DDBJ whole genome shotgun (WGS) entry which is preliminary data.</text>
</comment>
<dbReference type="EMBL" id="JAFBMS010002663">
    <property type="protein sequence ID" value="KAG9328121.1"/>
    <property type="molecule type" value="Genomic_DNA"/>
</dbReference>
<name>A0A8T2MQG3_9TELE</name>
<keyword evidence="3" id="KW-1185">Reference proteome</keyword>
<evidence type="ECO:0000313" key="3">
    <source>
        <dbReference type="Proteomes" id="UP000824540"/>
    </source>
</evidence>
<accession>A0A8T2MQG3</accession>
<protein>
    <submittedName>
        <fullName evidence="2">Uncharacterized protein</fullName>
    </submittedName>
</protein>
<gene>
    <name evidence="2" type="ORF">JZ751_016316</name>
</gene>